<dbReference type="SUPFAM" id="SSF52980">
    <property type="entry name" value="Restriction endonuclease-like"/>
    <property type="match status" value="1"/>
</dbReference>
<reference evidence="3" key="1">
    <citation type="submission" date="2021-11" db="EMBL/GenBank/DDBJ databases">
        <title>Vibrio ZSDE26 sp. nov. and Vibrio ZSDZ34 sp. nov., isolated from coastal seawater in Qingdao.</title>
        <authorList>
            <person name="Zhang P."/>
        </authorList>
    </citation>
    <scope>NUCLEOTIDE SEQUENCE</scope>
    <source>
        <strain evidence="3">ZSDZ34</strain>
    </source>
</reference>
<evidence type="ECO:0000256" key="2">
    <source>
        <dbReference type="HAMAP-Rule" id="MF_00048"/>
    </source>
</evidence>
<dbReference type="CDD" id="cd20736">
    <property type="entry name" value="PoNe_Nuclease"/>
    <property type="match status" value="1"/>
</dbReference>
<name>A0A9X1WC55_9VIBR</name>
<dbReference type="InterPro" id="IPR011856">
    <property type="entry name" value="tRNA_endonuc-like_dom_sf"/>
</dbReference>
<dbReference type="NCBIfam" id="NF009150">
    <property type="entry name" value="PRK12497.1-3"/>
    <property type="match status" value="1"/>
</dbReference>
<dbReference type="HAMAP" id="MF_00048">
    <property type="entry name" value="UPF0102"/>
    <property type="match status" value="1"/>
</dbReference>
<protein>
    <recommendedName>
        <fullName evidence="2">UPF0102 protein LNL84_03695</fullName>
    </recommendedName>
</protein>
<dbReference type="Gene3D" id="3.40.1350.10">
    <property type="match status" value="1"/>
</dbReference>
<dbReference type="EMBL" id="JAJNNZ010000002">
    <property type="protein sequence ID" value="MCJ2375930.1"/>
    <property type="molecule type" value="Genomic_DNA"/>
</dbReference>
<dbReference type="AlphaFoldDB" id="A0A9X1WC55"/>
<dbReference type="PANTHER" id="PTHR34039:SF1">
    <property type="entry name" value="UPF0102 PROTEIN YRAN"/>
    <property type="match status" value="1"/>
</dbReference>
<evidence type="ECO:0000313" key="4">
    <source>
        <dbReference type="Proteomes" id="UP001139488"/>
    </source>
</evidence>
<evidence type="ECO:0000313" key="3">
    <source>
        <dbReference type="EMBL" id="MCJ2375930.1"/>
    </source>
</evidence>
<keyword evidence="4" id="KW-1185">Reference proteome</keyword>
<gene>
    <name evidence="3" type="ORF">LNL84_03695</name>
</gene>
<organism evidence="3 4">
    <name type="scientific">Vibrio gelatinilyticus</name>
    <dbReference type="NCBI Taxonomy" id="2893468"/>
    <lineage>
        <taxon>Bacteria</taxon>
        <taxon>Pseudomonadati</taxon>
        <taxon>Pseudomonadota</taxon>
        <taxon>Gammaproteobacteria</taxon>
        <taxon>Vibrionales</taxon>
        <taxon>Vibrionaceae</taxon>
        <taxon>Vibrio</taxon>
    </lineage>
</organism>
<dbReference type="GO" id="GO:0003676">
    <property type="term" value="F:nucleic acid binding"/>
    <property type="evidence" value="ECO:0007669"/>
    <property type="project" value="InterPro"/>
</dbReference>
<proteinExistence type="inferred from homology"/>
<comment type="caution">
    <text evidence="3">The sequence shown here is derived from an EMBL/GenBank/DDBJ whole genome shotgun (WGS) entry which is preliminary data.</text>
</comment>
<dbReference type="NCBIfam" id="TIGR00252">
    <property type="entry name" value="YraN family protein"/>
    <property type="match status" value="1"/>
</dbReference>
<comment type="similarity">
    <text evidence="1 2">Belongs to the UPF0102 family.</text>
</comment>
<dbReference type="PANTHER" id="PTHR34039">
    <property type="entry name" value="UPF0102 PROTEIN YRAN"/>
    <property type="match status" value="1"/>
</dbReference>
<sequence>MQSLSKRLIGQNYEALAQKYLIRHGLTPVAMNFSAKCGEIDLIMKDSHCIVFIEVKYRKNDQFGSAAEMVTPSKAKKLIKTAQFWLSKHGLSFYDTEFRFDVLAIEDNGSNINWIKNAITQG</sequence>
<accession>A0A9X1WC55</accession>
<dbReference type="Pfam" id="PF02021">
    <property type="entry name" value="UPF0102"/>
    <property type="match status" value="1"/>
</dbReference>
<dbReference type="InterPro" id="IPR011335">
    <property type="entry name" value="Restrct_endonuc-II-like"/>
</dbReference>
<evidence type="ECO:0000256" key="1">
    <source>
        <dbReference type="ARBA" id="ARBA00006738"/>
    </source>
</evidence>
<dbReference type="InterPro" id="IPR003509">
    <property type="entry name" value="UPF0102_YraN-like"/>
</dbReference>
<dbReference type="Proteomes" id="UP001139488">
    <property type="component" value="Unassembled WGS sequence"/>
</dbReference>